<organism evidence="1 2">
    <name type="scientific">Catenuloplanes atrovinosus</name>
    <dbReference type="NCBI Taxonomy" id="137266"/>
    <lineage>
        <taxon>Bacteria</taxon>
        <taxon>Bacillati</taxon>
        <taxon>Actinomycetota</taxon>
        <taxon>Actinomycetes</taxon>
        <taxon>Micromonosporales</taxon>
        <taxon>Micromonosporaceae</taxon>
        <taxon>Catenuloplanes</taxon>
    </lineage>
</organism>
<sequence>MIVEFEAPLWEWDARQESWTFVSLPADASEDIKHLTEGLRRGFGAVKVRATIGRSEWSTSIFPDSRRGSYVLPVKRAVREANKLATGDLTAVRVEVLTP</sequence>
<dbReference type="Proteomes" id="UP001183643">
    <property type="component" value="Unassembled WGS sequence"/>
</dbReference>
<proteinExistence type="predicted"/>
<evidence type="ECO:0000313" key="2">
    <source>
        <dbReference type="Proteomes" id="UP001183643"/>
    </source>
</evidence>
<dbReference type="AlphaFoldDB" id="A0AAE3YMB5"/>
<keyword evidence="2" id="KW-1185">Reference proteome</keyword>
<dbReference type="SUPFAM" id="SSF141694">
    <property type="entry name" value="AF2212/PG0164-like"/>
    <property type="match status" value="1"/>
</dbReference>
<dbReference type="InterPro" id="IPR037079">
    <property type="entry name" value="AF2212/PG0164-like_sf"/>
</dbReference>
<dbReference type="RefSeq" id="WP_310365601.1">
    <property type="nucleotide sequence ID" value="NZ_JAVDYB010000001.1"/>
</dbReference>
<accession>A0AAE3YMB5</accession>
<gene>
    <name evidence="1" type="ORF">J2S41_001858</name>
</gene>
<name>A0AAE3YMB5_9ACTN</name>
<comment type="caution">
    <text evidence="1">The sequence shown here is derived from an EMBL/GenBank/DDBJ whole genome shotgun (WGS) entry which is preliminary data.</text>
</comment>
<evidence type="ECO:0000313" key="1">
    <source>
        <dbReference type="EMBL" id="MDR7275080.1"/>
    </source>
</evidence>
<evidence type="ECO:0008006" key="3">
    <source>
        <dbReference type="Google" id="ProtNLM"/>
    </source>
</evidence>
<dbReference type="Pfam" id="PF08922">
    <property type="entry name" value="DUF1905"/>
    <property type="match status" value="1"/>
</dbReference>
<dbReference type="EMBL" id="JAVDYB010000001">
    <property type="protein sequence ID" value="MDR7275080.1"/>
    <property type="molecule type" value="Genomic_DNA"/>
</dbReference>
<protein>
    <recommendedName>
        <fullName evidence="3">DUF1905 domain-containing protein</fullName>
    </recommendedName>
</protein>
<dbReference type="InterPro" id="IPR015018">
    <property type="entry name" value="DUF1905"/>
</dbReference>
<reference evidence="1" key="1">
    <citation type="submission" date="2023-07" db="EMBL/GenBank/DDBJ databases">
        <title>Sequencing the genomes of 1000 actinobacteria strains.</title>
        <authorList>
            <person name="Klenk H.-P."/>
        </authorList>
    </citation>
    <scope>NUCLEOTIDE SEQUENCE</scope>
    <source>
        <strain evidence="1">DSM 44707</strain>
    </source>
</reference>
<dbReference type="Gene3D" id="2.40.30.100">
    <property type="entry name" value="AF2212/PG0164-like"/>
    <property type="match status" value="1"/>
</dbReference>